<gene>
    <name evidence="1" type="ORF">FBUS_05261</name>
</gene>
<sequence>MLTNRTRYERDTRQTLRSNRLDHHSIFAPDDISPDGEIRAPILLGVRRDLTTANGPEGLFGVCQRVYRILNQVRLNPAQECQRHRSRQSVLGDISEFYHTVSHLYVGLLCSVHSNAH</sequence>
<evidence type="ECO:0000313" key="1">
    <source>
        <dbReference type="EMBL" id="KAA0187967.1"/>
    </source>
</evidence>
<name>A0A8E0RMM2_9TREM</name>
<comment type="caution">
    <text evidence="1">The sequence shown here is derived from an EMBL/GenBank/DDBJ whole genome shotgun (WGS) entry which is preliminary data.</text>
</comment>
<reference evidence="1" key="1">
    <citation type="submission" date="2019-05" db="EMBL/GenBank/DDBJ databases">
        <title>Annotation for the trematode Fasciolopsis buski.</title>
        <authorList>
            <person name="Choi Y.-J."/>
        </authorList>
    </citation>
    <scope>NUCLEOTIDE SEQUENCE</scope>
    <source>
        <strain evidence="1">HT</strain>
        <tissue evidence="1">Whole worm</tissue>
    </source>
</reference>
<keyword evidence="2" id="KW-1185">Reference proteome</keyword>
<protein>
    <submittedName>
        <fullName evidence="1">Uncharacterized protein</fullName>
    </submittedName>
</protein>
<accession>A0A8E0RMM2</accession>
<proteinExistence type="predicted"/>
<dbReference type="EMBL" id="LUCM01008731">
    <property type="protein sequence ID" value="KAA0187967.1"/>
    <property type="molecule type" value="Genomic_DNA"/>
</dbReference>
<dbReference type="OrthoDB" id="6250448at2759"/>
<dbReference type="AlphaFoldDB" id="A0A8E0RMM2"/>
<organism evidence="1 2">
    <name type="scientific">Fasciolopsis buskii</name>
    <dbReference type="NCBI Taxonomy" id="27845"/>
    <lineage>
        <taxon>Eukaryota</taxon>
        <taxon>Metazoa</taxon>
        <taxon>Spiralia</taxon>
        <taxon>Lophotrochozoa</taxon>
        <taxon>Platyhelminthes</taxon>
        <taxon>Trematoda</taxon>
        <taxon>Digenea</taxon>
        <taxon>Plagiorchiida</taxon>
        <taxon>Echinostomata</taxon>
        <taxon>Echinostomatoidea</taxon>
        <taxon>Fasciolidae</taxon>
        <taxon>Fasciolopsis</taxon>
    </lineage>
</organism>
<dbReference type="Proteomes" id="UP000728185">
    <property type="component" value="Unassembled WGS sequence"/>
</dbReference>
<evidence type="ECO:0000313" key="2">
    <source>
        <dbReference type="Proteomes" id="UP000728185"/>
    </source>
</evidence>